<dbReference type="OrthoDB" id="2096797at2759"/>
<dbReference type="Pfam" id="PF07883">
    <property type="entry name" value="Cupin_2"/>
    <property type="match status" value="1"/>
</dbReference>
<proteinExistence type="predicted"/>
<gene>
    <name evidence="3" type="ORF">NA57DRAFT_59215</name>
</gene>
<evidence type="ECO:0000259" key="2">
    <source>
        <dbReference type="Pfam" id="PF07883"/>
    </source>
</evidence>
<comment type="caution">
    <text evidence="3">The sequence shown here is derived from an EMBL/GenBank/DDBJ whole genome shotgun (WGS) entry which is preliminary data.</text>
</comment>
<organism evidence="3 4">
    <name type="scientific">Rhizodiscina lignyota</name>
    <dbReference type="NCBI Taxonomy" id="1504668"/>
    <lineage>
        <taxon>Eukaryota</taxon>
        <taxon>Fungi</taxon>
        <taxon>Dikarya</taxon>
        <taxon>Ascomycota</taxon>
        <taxon>Pezizomycotina</taxon>
        <taxon>Dothideomycetes</taxon>
        <taxon>Pleosporomycetidae</taxon>
        <taxon>Aulographales</taxon>
        <taxon>Rhizodiscinaceae</taxon>
        <taxon>Rhizodiscina</taxon>
    </lineage>
</organism>
<dbReference type="InterPro" id="IPR013096">
    <property type="entry name" value="Cupin_2"/>
</dbReference>
<dbReference type="PANTHER" id="PTHR43698:SF1">
    <property type="entry name" value="BLL4564 PROTEIN"/>
    <property type="match status" value="1"/>
</dbReference>
<name>A0A9P4IAK3_9PEZI</name>
<dbReference type="AlphaFoldDB" id="A0A9P4IAK3"/>
<dbReference type="PANTHER" id="PTHR43698">
    <property type="entry name" value="RIBD C-TERMINAL DOMAIN CONTAINING PROTEIN"/>
    <property type="match status" value="1"/>
</dbReference>
<evidence type="ECO:0000313" key="4">
    <source>
        <dbReference type="Proteomes" id="UP000799772"/>
    </source>
</evidence>
<feature type="region of interest" description="Disordered" evidence="1">
    <location>
        <begin position="1"/>
        <end position="24"/>
    </location>
</feature>
<protein>
    <submittedName>
        <fullName evidence="3">Cupin domain-containing protein</fullName>
    </submittedName>
</protein>
<dbReference type="Proteomes" id="UP000799772">
    <property type="component" value="Unassembled WGS sequence"/>
</dbReference>
<dbReference type="CDD" id="cd02233">
    <property type="entry name" value="cupin_HNL-like"/>
    <property type="match status" value="1"/>
</dbReference>
<sequence>MSGQSPAPIIMKGGRPSPPDTKTTNIAPSATFSGTVYMDMGHRDTTIAIQHVFFTPSARTYWHHHENGQLLKVVAGAGWVCERGGKPKRLANGDVVWCPAGTVHWHGADEGSYMCHMAVSHGKTTWMEEVPEAEYAARAEQ</sequence>
<dbReference type="SUPFAM" id="SSF51182">
    <property type="entry name" value="RmlC-like cupins"/>
    <property type="match status" value="1"/>
</dbReference>
<dbReference type="InterPro" id="IPR014710">
    <property type="entry name" value="RmlC-like_jellyroll"/>
</dbReference>
<dbReference type="InterPro" id="IPR011051">
    <property type="entry name" value="RmlC_Cupin_sf"/>
</dbReference>
<accession>A0A9P4IAK3</accession>
<feature type="domain" description="Cupin type-2" evidence="2">
    <location>
        <begin position="53"/>
        <end position="111"/>
    </location>
</feature>
<dbReference type="InterPro" id="IPR047263">
    <property type="entry name" value="HNL-like_cupin"/>
</dbReference>
<evidence type="ECO:0000313" key="3">
    <source>
        <dbReference type="EMBL" id="KAF2096157.1"/>
    </source>
</evidence>
<evidence type="ECO:0000256" key="1">
    <source>
        <dbReference type="SAM" id="MobiDB-lite"/>
    </source>
</evidence>
<keyword evidence="4" id="KW-1185">Reference proteome</keyword>
<dbReference type="EMBL" id="ML978130">
    <property type="protein sequence ID" value="KAF2096157.1"/>
    <property type="molecule type" value="Genomic_DNA"/>
</dbReference>
<dbReference type="Gene3D" id="2.60.120.10">
    <property type="entry name" value="Jelly Rolls"/>
    <property type="match status" value="1"/>
</dbReference>
<reference evidence="3" key="1">
    <citation type="journal article" date="2020" name="Stud. Mycol.">
        <title>101 Dothideomycetes genomes: a test case for predicting lifestyles and emergence of pathogens.</title>
        <authorList>
            <person name="Haridas S."/>
            <person name="Albert R."/>
            <person name="Binder M."/>
            <person name="Bloem J."/>
            <person name="Labutti K."/>
            <person name="Salamov A."/>
            <person name="Andreopoulos B."/>
            <person name="Baker S."/>
            <person name="Barry K."/>
            <person name="Bills G."/>
            <person name="Bluhm B."/>
            <person name="Cannon C."/>
            <person name="Castanera R."/>
            <person name="Culley D."/>
            <person name="Daum C."/>
            <person name="Ezra D."/>
            <person name="Gonzalez J."/>
            <person name="Henrissat B."/>
            <person name="Kuo A."/>
            <person name="Liang C."/>
            <person name="Lipzen A."/>
            <person name="Lutzoni F."/>
            <person name="Magnuson J."/>
            <person name="Mondo S."/>
            <person name="Nolan M."/>
            <person name="Ohm R."/>
            <person name="Pangilinan J."/>
            <person name="Park H.-J."/>
            <person name="Ramirez L."/>
            <person name="Alfaro M."/>
            <person name="Sun H."/>
            <person name="Tritt A."/>
            <person name="Yoshinaga Y."/>
            <person name="Zwiers L.-H."/>
            <person name="Turgeon B."/>
            <person name="Goodwin S."/>
            <person name="Spatafora J."/>
            <person name="Crous P."/>
            <person name="Grigoriev I."/>
        </authorList>
    </citation>
    <scope>NUCLEOTIDE SEQUENCE</scope>
    <source>
        <strain evidence="3">CBS 133067</strain>
    </source>
</reference>